<dbReference type="Proteomes" id="UP000001549">
    <property type="component" value="Chromosome"/>
</dbReference>
<dbReference type="HOGENOM" id="CLU_3007685_0_0_11"/>
<accession>F8B2V0</accession>
<feature type="compositionally biased region" description="Polar residues" evidence="1">
    <location>
        <begin position="36"/>
        <end position="56"/>
    </location>
</feature>
<evidence type="ECO:0000256" key="1">
    <source>
        <dbReference type="SAM" id="MobiDB-lite"/>
    </source>
</evidence>
<organism evidence="2 3">
    <name type="scientific">Candidatus Protofrankia datiscae</name>
    <dbReference type="NCBI Taxonomy" id="2716812"/>
    <lineage>
        <taxon>Bacteria</taxon>
        <taxon>Bacillati</taxon>
        <taxon>Actinomycetota</taxon>
        <taxon>Actinomycetes</taxon>
        <taxon>Frankiales</taxon>
        <taxon>Frankiaceae</taxon>
        <taxon>Protofrankia</taxon>
    </lineage>
</organism>
<dbReference type="EMBL" id="CP002801">
    <property type="protein sequence ID" value="AEH08932.1"/>
    <property type="molecule type" value="Genomic_DNA"/>
</dbReference>
<sequence>MSIAAVWIMVAEVLGADSADLPEPDVDLSVLGDPPGSSSRSITAQPCGQSSAPGPP</sequence>
<dbReference type="STRING" id="656024.FsymDg_1466"/>
<dbReference type="KEGG" id="fsy:FsymDg_1466"/>
<reference evidence="2 3" key="1">
    <citation type="submission" date="2011-05" db="EMBL/GenBank/DDBJ databases">
        <title>Complete sequence of chromosome of Frankia symbiont of Datisca glomerata.</title>
        <authorList>
            <consortium name="US DOE Joint Genome Institute"/>
            <person name="Lucas S."/>
            <person name="Han J."/>
            <person name="Lapidus A."/>
            <person name="Cheng J.-F."/>
            <person name="Goodwin L."/>
            <person name="Pitluck S."/>
            <person name="Peters L."/>
            <person name="Mikhailova N."/>
            <person name="Chertkov O."/>
            <person name="Teshima H."/>
            <person name="Han C."/>
            <person name="Tapia R."/>
            <person name="Land M."/>
            <person name="Hauser L."/>
            <person name="Kyrpides N."/>
            <person name="Ivanova N."/>
            <person name="Pagani I."/>
            <person name="Berry A."/>
            <person name="Pawlowski K."/>
            <person name="Persson T."/>
            <person name="Vanden Heuvel B."/>
            <person name="Benson D."/>
            <person name="Woyke T."/>
        </authorList>
    </citation>
    <scope>NUCLEOTIDE SEQUENCE [LARGE SCALE GENOMIC DNA]</scope>
    <source>
        <strain evidence="3">4085684</strain>
    </source>
</reference>
<name>F8B2V0_9ACTN</name>
<feature type="region of interest" description="Disordered" evidence="1">
    <location>
        <begin position="18"/>
        <end position="56"/>
    </location>
</feature>
<proteinExistence type="predicted"/>
<dbReference type="AlphaFoldDB" id="F8B2V0"/>
<evidence type="ECO:0000313" key="3">
    <source>
        <dbReference type="Proteomes" id="UP000001549"/>
    </source>
</evidence>
<keyword evidence="3" id="KW-1185">Reference proteome</keyword>
<protein>
    <submittedName>
        <fullName evidence="2">Uncharacterized protein</fullName>
    </submittedName>
</protein>
<evidence type="ECO:0000313" key="2">
    <source>
        <dbReference type="EMBL" id="AEH08932.1"/>
    </source>
</evidence>
<gene>
    <name evidence="2" type="ordered locus">FsymDg_1466</name>
</gene>